<reference evidence="2 3" key="1">
    <citation type="journal article" date="2018" name="Science">
        <title>The opium poppy genome and morphinan production.</title>
        <authorList>
            <person name="Guo L."/>
            <person name="Winzer T."/>
            <person name="Yang X."/>
            <person name="Li Y."/>
            <person name="Ning Z."/>
            <person name="He Z."/>
            <person name="Teodor R."/>
            <person name="Lu Y."/>
            <person name="Bowser T.A."/>
            <person name="Graham I.A."/>
            <person name="Ye K."/>
        </authorList>
    </citation>
    <scope>NUCLEOTIDE SEQUENCE [LARGE SCALE GENOMIC DNA]</scope>
    <source>
        <strain evidence="3">cv. HN1</strain>
        <tissue evidence="2">Leaves</tissue>
    </source>
</reference>
<protein>
    <submittedName>
        <fullName evidence="2">Uncharacterized protein</fullName>
    </submittedName>
</protein>
<gene>
    <name evidence="2" type="ORF">C5167_041148</name>
</gene>
<dbReference type="AlphaFoldDB" id="A0A4Y7IL59"/>
<accession>A0A4Y7IL59</accession>
<keyword evidence="3" id="KW-1185">Reference proteome</keyword>
<organism evidence="2 3">
    <name type="scientific">Papaver somniferum</name>
    <name type="common">Opium poppy</name>
    <dbReference type="NCBI Taxonomy" id="3469"/>
    <lineage>
        <taxon>Eukaryota</taxon>
        <taxon>Viridiplantae</taxon>
        <taxon>Streptophyta</taxon>
        <taxon>Embryophyta</taxon>
        <taxon>Tracheophyta</taxon>
        <taxon>Spermatophyta</taxon>
        <taxon>Magnoliopsida</taxon>
        <taxon>Ranunculales</taxon>
        <taxon>Papaveraceae</taxon>
        <taxon>Papaveroideae</taxon>
        <taxon>Papaver</taxon>
    </lineage>
</organism>
<name>A0A4Y7IL59_PAPSO</name>
<sequence>MMFIFLNQGFLPVIMTYSLKITLQGSGFKSTRRPPTKSSFRKSGSEAPGFSQVETIMSSRVDTITTSTSKGQLQLRNILKEIARFNCQEVK</sequence>
<dbReference type="Proteomes" id="UP000316621">
    <property type="component" value="Chromosome 1"/>
</dbReference>
<feature type="region of interest" description="Disordered" evidence="1">
    <location>
        <begin position="27"/>
        <end position="47"/>
    </location>
</feature>
<evidence type="ECO:0000313" key="3">
    <source>
        <dbReference type="Proteomes" id="UP000316621"/>
    </source>
</evidence>
<dbReference type="EMBL" id="CM010715">
    <property type="protein sequence ID" value="RZC48195.1"/>
    <property type="molecule type" value="Genomic_DNA"/>
</dbReference>
<dbReference type="Gramene" id="RZC48195">
    <property type="protein sequence ID" value="RZC48195"/>
    <property type="gene ID" value="C5167_041148"/>
</dbReference>
<evidence type="ECO:0000256" key="1">
    <source>
        <dbReference type="SAM" id="MobiDB-lite"/>
    </source>
</evidence>
<proteinExistence type="predicted"/>
<evidence type="ECO:0000313" key="2">
    <source>
        <dbReference type="EMBL" id="RZC48195.1"/>
    </source>
</evidence>